<dbReference type="Proteomes" id="UP001314170">
    <property type="component" value="Unassembled WGS sequence"/>
</dbReference>
<evidence type="ECO:0000256" key="1">
    <source>
        <dbReference type="ARBA" id="ARBA00022737"/>
    </source>
</evidence>
<dbReference type="InterPro" id="IPR011990">
    <property type="entry name" value="TPR-like_helical_dom_sf"/>
</dbReference>
<dbReference type="Pfam" id="PF01535">
    <property type="entry name" value="PPR"/>
    <property type="match status" value="2"/>
</dbReference>
<reference evidence="3 4" key="1">
    <citation type="submission" date="2024-01" db="EMBL/GenBank/DDBJ databases">
        <authorList>
            <person name="Waweru B."/>
        </authorList>
    </citation>
    <scope>NUCLEOTIDE SEQUENCE [LARGE SCALE GENOMIC DNA]</scope>
</reference>
<feature type="repeat" description="PPR" evidence="2">
    <location>
        <begin position="436"/>
        <end position="470"/>
    </location>
</feature>
<feature type="repeat" description="PPR" evidence="2">
    <location>
        <begin position="471"/>
        <end position="505"/>
    </location>
</feature>
<accession>A0AAV1RI44</accession>
<dbReference type="PANTHER" id="PTHR47859">
    <property type="entry name" value="PENTATRICOPEPTIDE REPEAT-CONTAINING PROTEIN"/>
    <property type="match status" value="1"/>
</dbReference>
<dbReference type="Pfam" id="PF13041">
    <property type="entry name" value="PPR_2"/>
    <property type="match status" value="1"/>
</dbReference>
<evidence type="ECO:0000313" key="4">
    <source>
        <dbReference type="Proteomes" id="UP001314170"/>
    </source>
</evidence>
<proteinExistence type="predicted"/>
<evidence type="ECO:0008006" key="5">
    <source>
        <dbReference type="Google" id="ProtNLM"/>
    </source>
</evidence>
<dbReference type="NCBIfam" id="TIGR00756">
    <property type="entry name" value="PPR"/>
    <property type="match status" value="3"/>
</dbReference>
<dbReference type="Pfam" id="PF13812">
    <property type="entry name" value="PPR_3"/>
    <property type="match status" value="2"/>
</dbReference>
<dbReference type="PROSITE" id="PS51375">
    <property type="entry name" value="PPR"/>
    <property type="match status" value="2"/>
</dbReference>
<comment type="caution">
    <text evidence="3">The sequence shown here is derived from an EMBL/GenBank/DDBJ whole genome shotgun (WGS) entry which is preliminary data.</text>
</comment>
<evidence type="ECO:0000313" key="3">
    <source>
        <dbReference type="EMBL" id="CAK7336289.1"/>
    </source>
</evidence>
<evidence type="ECO:0000256" key="2">
    <source>
        <dbReference type="PROSITE-ProRule" id="PRU00708"/>
    </source>
</evidence>
<keyword evidence="4" id="KW-1185">Reference proteome</keyword>
<gene>
    <name evidence="3" type="ORF">DCAF_LOCUS11297</name>
</gene>
<keyword evidence="1" id="KW-0677">Repeat</keyword>
<protein>
    <recommendedName>
        <fullName evidence="5">Pentatricopeptide repeat-containing protein</fullName>
    </recommendedName>
</protein>
<sequence>MEAKEVGLDNNCCLLMIRALCKGGYLKEALKMIDFIGESHGTYLTLPVYNTFLGACSKMSSLDYADQCLQLMERRMVGKDEVTYAMLLKLAVSLQNRSAIYEIWKDYIKHFSPSIISLRKFIWSFTRLRDLKSAYKTLQHMVVLAMQGNTVVRTSSTGQLYSSRSNIPLNSNSELGMPQYELKDNEQPVPSTTNTSACNIQESVTLFMGKKEVESGGAIGLDKWEIMPVLRLLEWSFADMESLDLLPSRYTYDGFARAVSKRYYREGMEVLNTMQQRNLKPRDSTLAIISVACSRALELNLAEVLLDQITNCPFPYPYNAFLEACNAMDQPERAVQMLAKMKQLKVQPDCWTYKQLFSLFGNVNAPYEEANMLSHVDTAKRIKAIEKDMVKNNVQHNQESMTNLLKALGKEGMMRELMQYLHMAEDLFYHTNTFLGIPIYNTVLHSLVEAKECHMAIAVFKHMKSSGFEPNAATYNIMIDCCCTRRCYKSACALVSMMLRSGFYPQAVTYTILIKILLKDNDFDEALYLLDQGHTEEIELDVLLYNPILQRAKDKRRIDVIELIIEQMHREKIQPDPTTCYSVFSAYVYCGFDNMAMEALQVLSMRMISLEDCLLEENKAELEDLILSEDSEAESRILELFKDFEEYNAVALLSLRWCAILGFQLSWSPNQSAWARRLSASYDSRKKLDFEEYNAVALLNGVPFLGFHFLGRQIRAHGQEDYQLAMIAERKSPDTKAAFLSQKQWLRHFNRNLPCVVGFLDGELFLVGQLGFPPTSWPLL</sequence>
<organism evidence="3 4">
    <name type="scientific">Dovyalis caffra</name>
    <dbReference type="NCBI Taxonomy" id="77055"/>
    <lineage>
        <taxon>Eukaryota</taxon>
        <taxon>Viridiplantae</taxon>
        <taxon>Streptophyta</taxon>
        <taxon>Embryophyta</taxon>
        <taxon>Tracheophyta</taxon>
        <taxon>Spermatophyta</taxon>
        <taxon>Magnoliopsida</taxon>
        <taxon>eudicotyledons</taxon>
        <taxon>Gunneridae</taxon>
        <taxon>Pentapetalae</taxon>
        <taxon>rosids</taxon>
        <taxon>fabids</taxon>
        <taxon>Malpighiales</taxon>
        <taxon>Salicaceae</taxon>
        <taxon>Flacourtieae</taxon>
        <taxon>Dovyalis</taxon>
    </lineage>
</organism>
<dbReference type="Gene3D" id="1.25.40.10">
    <property type="entry name" value="Tetratricopeptide repeat domain"/>
    <property type="match status" value="3"/>
</dbReference>
<dbReference type="EMBL" id="CAWUPB010000994">
    <property type="protein sequence ID" value="CAK7336289.1"/>
    <property type="molecule type" value="Genomic_DNA"/>
</dbReference>
<dbReference type="AlphaFoldDB" id="A0AAV1RI44"/>
<name>A0AAV1RI44_9ROSI</name>
<dbReference type="InterPro" id="IPR002885">
    <property type="entry name" value="PPR_rpt"/>
</dbReference>
<dbReference type="PANTHER" id="PTHR47859:SF1">
    <property type="entry name" value="PENTATRICOPEPTIDE REPEAT-CONTAINING PROTEIN"/>
    <property type="match status" value="1"/>
</dbReference>